<accession>A0A089QLU8</accession>
<evidence type="ECO:0000313" key="1">
    <source>
        <dbReference type="EMBL" id="AIR11836.1"/>
    </source>
</evidence>
<sequence>MIMDLYKKLLVVGVSMMAGFLLNSSLNSGVSASIANDNSIASSRISYQKSKKENKHNKVYKLAFFESRTTYDDEHLYYTIGYYSHGKVAYKNVSTKWTSDQFVEVIQADLDTPYVVKTGRGWYIHRPPYSTVYNSQDTNISGKVSDKSE</sequence>
<dbReference type="Proteomes" id="UP000029488">
    <property type="component" value="Plasmid pLMP1046"/>
</dbReference>
<dbReference type="KEGG" id="lsj:LSJ_4059"/>
<protein>
    <submittedName>
        <fullName evidence="1">Uncharacterized protein</fullName>
    </submittedName>
</protein>
<keyword evidence="1" id="KW-0614">Plasmid</keyword>
<proteinExistence type="predicted"/>
<dbReference type="EMBL" id="CP007649">
    <property type="protein sequence ID" value="AIR11836.1"/>
    <property type="molecule type" value="Genomic_DNA"/>
</dbReference>
<evidence type="ECO:0000313" key="2">
    <source>
        <dbReference type="Proteomes" id="UP000029488"/>
    </source>
</evidence>
<geneLocation type="plasmid" evidence="1 2">
    <name>pLMP1046</name>
</geneLocation>
<dbReference type="AlphaFoldDB" id="A0A089QLU8"/>
<name>A0A089QLU8_9LACO</name>
<organism evidence="1 2">
    <name type="scientific">Ligilactobacillus salivarius</name>
    <dbReference type="NCBI Taxonomy" id="1624"/>
    <lineage>
        <taxon>Bacteria</taxon>
        <taxon>Bacillati</taxon>
        <taxon>Bacillota</taxon>
        <taxon>Bacilli</taxon>
        <taxon>Lactobacillales</taxon>
        <taxon>Lactobacillaceae</taxon>
        <taxon>Ligilactobacillus</taxon>
    </lineage>
</organism>
<reference evidence="1 2" key="1">
    <citation type="journal article" date="2014" name="BMC Genomics">
        <title>Unusual genome complexity in Lactobacillus salivarius JCM1046.</title>
        <authorList>
            <person name="Raftis E.J."/>
            <person name="Forde B.M."/>
            <person name="Claesson M.J."/>
            <person name="O'Toole P.W."/>
        </authorList>
    </citation>
    <scope>NUCLEOTIDE SEQUENCE [LARGE SCALE GENOMIC DNA]</scope>
    <source>
        <strain evidence="1 2">JCM1046</strain>
        <plasmid evidence="1 2">pLMP1046</plasmid>
    </source>
</reference>
<gene>
    <name evidence="1" type="ORF">LSJ_4059</name>
</gene>